<dbReference type="PANTHER" id="PTHR14136">
    <property type="entry name" value="BTB_POZ DOMAIN-CONTAINING PROTEIN KCTD9"/>
    <property type="match status" value="1"/>
</dbReference>
<accession>A0AAX1W385</accession>
<dbReference type="RefSeq" id="WP_016981014.1">
    <property type="nucleotide sequence ID" value="NZ_AP024464.1"/>
</dbReference>
<organism evidence="1 2">
    <name type="scientific">Pseudomonas amygdali pv. tabaci</name>
    <name type="common">Pseudomonas syringae pv. tabaci</name>
    <dbReference type="NCBI Taxonomy" id="322"/>
    <lineage>
        <taxon>Bacteria</taxon>
        <taxon>Pseudomonadati</taxon>
        <taxon>Pseudomonadota</taxon>
        <taxon>Gammaproteobacteria</taxon>
        <taxon>Pseudomonadales</taxon>
        <taxon>Pseudomonadaceae</taxon>
        <taxon>Pseudomonas</taxon>
        <taxon>Pseudomonas amygdali</taxon>
    </lineage>
</organism>
<name>A0AAX1W385_PSEAJ</name>
<evidence type="ECO:0008006" key="3">
    <source>
        <dbReference type="Google" id="ProtNLM"/>
    </source>
</evidence>
<protein>
    <recommendedName>
        <fullName evidence="3">Pentapeptide repeat-containing protein</fullName>
    </recommendedName>
</protein>
<dbReference type="SUPFAM" id="SSF141571">
    <property type="entry name" value="Pentapeptide repeat-like"/>
    <property type="match status" value="1"/>
</dbReference>
<proteinExistence type="predicted"/>
<dbReference type="Proteomes" id="UP000280350">
    <property type="component" value="Unassembled WGS sequence"/>
</dbReference>
<dbReference type="InterPro" id="IPR001646">
    <property type="entry name" value="5peptide_repeat"/>
</dbReference>
<dbReference type="Gene3D" id="2.160.20.80">
    <property type="entry name" value="E3 ubiquitin-protein ligase SopA"/>
    <property type="match status" value="1"/>
</dbReference>
<gene>
    <name evidence="1" type="ORF">ALQ89_00216</name>
</gene>
<dbReference type="PANTHER" id="PTHR14136:SF17">
    <property type="entry name" value="BTB_POZ DOMAIN-CONTAINING PROTEIN KCTD9"/>
    <property type="match status" value="1"/>
</dbReference>
<dbReference type="Pfam" id="PF00805">
    <property type="entry name" value="Pentapeptide"/>
    <property type="match status" value="2"/>
</dbReference>
<evidence type="ECO:0000313" key="1">
    <source>
        <dbReference type="EMBL" id="RML80004.1"/>
    </source>
</evidence>
<dbReference type="EMBL" id="RBNX01000141">
    <property type="protein sequence ID" value="RML80004.1"/>
    <property type="molecule type" value="Genomic_DNA"/>
</dbReference>
<dbReference type="AlphaFoldDB" id="A0AAX1W385"/>
<evidence type="ECO:0000313" key="2">
    <source>
        <dbReference type="Proteomes" id="UP000280350"/>
    </source>
</evidence>
<dbReference type="InterPro" id="IPR051082">
    <property type="entry name" value="Pentapeptide-BTB/POZ_domain"/>
</dbReference>
<sequence>MDFQPALSTEQLDQLRDRWTTPEGRELVSRLIKIWQADSQGWREVAAEIPKTDVEPAHPEILVDLRGLGFTNVKLPGAMLSYVDLSHASFHVCDMEEICLQGSKLSEAVSCKCNLKRSNLLQVVADHSIFDRCDMHDAVLIGADFRSSWLLGVHLPRALMDGADLRDSRIEYMVLNDARMLNTQFPSGYDPISGSGG</sequence>
<reference evidence="1 2" key="1">
    <citation type="submission" date="2018-08" db="EMBL/GenBank/DDBJ databases">
        <title>Recombination of ecologically and evolutionarily significant loci maintains genetic cohesion in the Pseudomonas syringae species complex.</title>
        <authorList>
            <person name="Dillon M."/>
            <person name="Thakur S."/>
            <person name="Almeida R.N.D."/>
            <person name="Weir B.S."/>
            <person name="Guttman D.S."/>
        </authorList>
    </citation>
    <scope>NUCLEOTIDE SEQUENCE [LARGE SCALE GENOMIC DNA]</scope>
    <source>
        <strain evidence="1 2">ICMP 2851</strain>
    </source>
</reference>
<comment type="caution">
    <text evidence="1">The sequence shown here is derived from an EMBL/GenBank/DDBJ whole genome shotgun (WGS) entry which is preliminary data.</text>
</comment>